<proteinExistence type="predicted"/>
<evidence type="ECO:0000313" key="2">
    <source>
        <dbReference type="Proteomes" id="UP001548189"/>
    </source>
</evidence>
<dbReference type="Proteomes" id="UP001548189">
    <property type="component" value="Unassembled WGS sequence"/>
</dbReference>
<reference evidence="1 2" key="1">
    <citation type="submission" date="2024-06" db="EMBL/GenBank/DDBJ databases">
        <authorList>
            <person name="Li F."/>
        </authorList>
    </citation>
    <scope>NUCLEOTIDE SEQUENCE [LARGE SCALE GENOMIC DNA]</scope>
    <source>
        <strain evidence="1 2">GXAS 311</strain>
    </source>
</reference>
<protein>
    <submittedName>
        <fullName evidence="1">Uncharacterized protein</fullName>
    </submittedName>
</protein>
<accession>A0ABV2BNI2</accession>
<keyword evidence="2" id="KW-1185">Reference proteome</keyword>
<name>A0ABV2BNI2_9GAMM</name>
<comment type="caution">
    <text evidence="1">The sequence shown here is derived from an EMBL/GenBank/DDBJ whole genome shotgun (WGS) entry which is preliminary data.</text>
</comment>
<organism evidence="1 2">
    <name type="scientific">Aliikangiella maris</name>
    <dbReference type="NCBI Taxonomy" id="3162458"/>
    <lineage>
        <taxon>Bacteria</taxon>
        <taxon>Pseudomonadati</taxon>
        <taxon>Pseudomonadota</taxon>
        <taxon>Gammaproteobacteria</taxon>
        <taxon>Oceanospirillales</taxon>
        <taxon>Pleioneaceae</taxon>
        <taxon>Aliikangiella</taxon>
    </lineage>
</organism>
<evidence type="ECO:0000313" key="1">
    <source>
        <dbReference type="EMBL" id="MET1253501.1"/>
    </source>
</evidence>
<gene>
    <name evidence="1" type="ORF">ABVT43_00015</name>
</gene>
<dbReference type="EMBL" id="JBEVCJ010000001">
    <property type="protein sequence ID" value="MET1253501.1"/>
    <property type="molecule type" value="Genomic_DNA"/>
</dbReference>
<sequence length="62" mass="7105">MSKIVDINEKKKDKPMSDKEIAEWAKKQVFKNRKAKDEPKDLVSGKTAPDGSFVHEDDDNDE</sequence>